<proteinExistence type="predicted"/>
<dbReference type="STRING" id="195883.A0A482WU79"/>
<dbReference type="InParanoid" id="A0A482WU79"/>
<evidence type="ECO:0000313" key="2">
    <source>
        <dbReference type="EMBL" id="RZF37054.1"/>
    </source>
</evidence>
<dbReference type="PANTHER" id="PTHR12461">
    <property type="entry name" value="HYPOXIA-INDUCIBLE FACTOR 1 ALPHA INHIBITOR-RELATED"/>
    <property type="match status" value="1"/>
</dbReference>
<dbReference type="Gene3D" id="2.60.120.10">
    <property type="entry name" value="Jelly Rolls"/>
    <property type="match status" value="1"/>
</dbReference>
<dbReference type="FunFam" id="2.60.120.10:FF:000042">
    <property type="entry name" value="Hypoxia-inducible factor 1-alpha inhibitor"/>
    <property type="match status" value="1"/>
</dbReference>
<dbReference type="GO" id="GO:0071532">
    <property type="term" value="F:ankyrin repeat binding"/>
    <property type="evidence" value="ECO:0007669"/>
    <property type="project" value="TreeGrafter"/>
</dbReference>
<dbReference type="GO" id="GO:0036140">
    <property type="term" value="F:[protein]-asparagine 3-dioxygenase activity"/>
    <property type="evidence" value="ECO:0007669"/>
    <property type="project" value="TreeGrafter"/>
</dbReference>
<dbReference type="GO" id="GO:0005737">
    <property type="term" value="C:cytoplasm"/>
    <property type="evidence" value="ECO:0007669"/>
    <property type="project" value="TreeGrafter"/>
</dbReference>
<feature type="domain" description="JmjC" evidence="1">
    <location>
        <begin position="125"/>
        <end position="295"/>
    </location>
</feature>
<keyword evidence="3" id="KW-1185">Reference proteome</keyword>
<dbReference type="SMR" id="A0A482WU79"/>
<evidence type="ECO:0000259" key="1">
    <source>
        <dbReference type="PROSITE" id="PS51184"/>
    </source>
</evidence>
<dbReference type="PROSITE" id="PS51184">
    <property type="entry name" value="JMJC"/>
    <property type="match status" value="1"/>
</dbReference>
<sequence length="330" mass="38216">MGEEKGWNDSQFRKYDFLSLESIPRLHVDDPRVKELIAAKRPVVITNSQLVGSALKWDLDYLQENMGSGKCTVIYSHNHKFKFYDDSKATPDIRAEFTPPTRGVSMKMSEFVKRLEGWTKGDERMYLQQVLNDTVGPQIVHDFVAFKWYWADLIQEANSWGPLTANLLLIAMEGNVTPCHYDEQENLFAQIRGYKRCILFSPDQFECLYPYPVYHPHDRQSQVDFDRPDFTRFPNLKNLRGCEAVVGPGDVLYIPNYWWHHIEALMGGGYTISVNFWYKAGSTGQVTYPLKGYQKVAIMRNVEKMLVEVLHDPKEVAPLLRSLVLGRYTE</sequence>
<name>A0A482WU79_LAOST</name>
<dbReference type="EMBL" id="QKKF02025379">
    <property type="protein sequence ID" value="RZF37054.1"/>
    <property type="molecule type" value="Genomic_DNA"/>
</dbReference>
<reference evidence="2 3" key="1">
    <citation type="journal article" date="2017" name="Gigascience">
        <title>Genome sequence of the small brown planthopper, Laodelphax striatellus.</title>
        <authorList>
            <person name="Zhu J."/>
            <person name="Jiang F."/>
            <person name="Wang X."/>
            <person name="Yang P."/>
            <person name="Bao Y."/>
            <person name="Zhao W."/>
            <person name="Wang W."/>
            <person name="Lu H."/>
            <person name="Wang Q."/>
            <person name="Cui N."/>
            <person name="Li J."/>
            <person name="Chen X."/>
            <person name="Luo L."/>
            <person name="Yu J."/>
            <person name="Kang L."/>
            <person name="Cui F."/>
        </authorList>
    </citation>
    <scope>NUCLEOTIDE SEQUENCE [LARGE SCALE GENOMIC DNA]</scope>
    <source>
        <strain evidence="2">Lst14</strain>
    </source>
</reference>
<dbReference type="GO" id="GO:0005634">
    <property type="term" value="C:nucleus"/>
    <property type="evidence" value="ECO:0007669"/>
    <property type="project" value="TreeGrafter"/>
</dbReference>
<dbReference type="Proteomes" id="UP000291343">
    <property type="component" value="Unassembled WGS sequence"/>
</dbReference>
<dbReference type="InterPro" id="IPR041667">
    <property type="entry name" value="Cupin_8"/>
</dbReference>
<protein>
    <recommendedName>
        <fullName evidence="1">JmjC domain-containing protein</fullName>
    </recommendedName>
</protein>
<dbReference type="InterPro" id="IPR014710">
    <property type="entry name" value="RmlC-like_jellyroll"/>
</dbReference>
<dbReference type="SMART" id="SM00558">
    <property type="entry name" value="JmjC"/>
    <property type="match status" value="1"/>
</dbReference>
<dbReference type="AlphaFoldDB" id="A0A482WU79"/>
<organism evidence="2 3">
    <name type="scientific">Laodelphax striatellus</name>
    <name type="common">Small brown planthopper</name>
    <name type="synonym">Delphax striatella</name>
    <dbReference type="NCBI Taxonomy" id="195883"/>
    <lineage>
        <taxon>Eukaryota</taxon>
        <taxon>Metazoa</taxon>
        <taxon>Ecdysozoa</taxon>
        <taxon>Arthropoda</taxon>
        <taxon>Hexapoda</taxon>
        <taxon>Insecta</taxon>
        <taxon>Pterygota</taxon>
        <taxon>Neoptera</taxon>
        <taxon>Paraneoptera</taxon>
        <taxon>Hemiptera</taxon>
        <taxon>Auchenorrhyncha</taxon>
        <taxon>Fulgoroidea</taxon>
        <taxon>Delphacidae</taxon>
        <taxon>Criomorphinae</taxon>
        <taxon>Laodelphax</taxon>
    </lineage>
</organism>
<dbReference type="SUPFAM" id="SSF51197">
    <property type="entry name" value="Clavaminate synthase-like"/>
    <property type="match status" value="1"/>
</dbReference>
<dbReference type="PANTHER" id="PTHR12461:SF105">
    <property type="entry name" value="HYPOXIA-INDUCIBLE FACTOR 1-ALPHA INHIBITOR"/>
    <property type="match status" value="1"/>
</dbReference>
<dbReference type="GO" id="GO:0036139">
    <property type="term" value="F:peptidyl-histidine dioxygenase activity"/>
    <property type="evidence" value="ECO:0007669"/>
    <property type="project" value="TreeGrafter"/>
</dbReference>
<dbReference type="Gene3D" id="1.10.287.1010">
    <property type="entry name" value="Clavaminate synthase-like"/>
    <property type="match status" value="1"/>
</dbReference>
<comment type="caution">
    <text evidence="2">The sequence shown here is derived from an EMBL/GenBank/DDBJ whole genome shotgun (WGS) entry which is preliminary data.</text>
</comment>
<dbReference type="InterPro" id="IPR027452">
    <property type="entry name" value="FIH-1_dom_II"/>
</dbReference>
<dbReference type="InterPro" id="IPR003347">
    <property type="entry name" value="JmjC_dom"/>
</dbReference>
<dbReference type="GO" id="GO:0045746">
    <property type="term" value="P:negative regulation of Notch signaling pathway"/>
    <property type="evidence" value="ECO:0007669"/>
    <property type="project" value="TreeGrafter"/>
</dbReference>
<evidence type="ECO:0000313" key="3">
    <source>
        <dbReference type="Proteomes" id="UP000291343"/>
    </source>
</evidence>
<dbReference type="OrthoDB" id="47172at2759"/>
<accession>A0A482WU79</accession>
<dbReference type="Pfam" id="PF13621">
    <property type="entry name" value="Cupin_8"/>
    <property type="match status" value="1"/>
</dbReference>
<gene>
    <name evidence="2" type="ORF">LSTR_LSTR012397</name>
</gene>